<proteinExistence type="predicted"/>
<gene>
    <name evidence="5" type="ORF">J5837_01585</name>
</gene>
<evidence type="ECO:0000256" key="3">
    <source>
        <dbReference type="ARBA" id="ARBA00023163"/>
    </source>
</evidence>
<keyword evidence="6" id="KW-1185">Reference proteome</keyword>
<evidence type="ECO:0000313" key="6">
    <source>
        <dbReference type="Proteomes" id="UP000673447"/>
    </source>
</evidence>
<dbReference type="EMBL" id="JAGKTC010000001">
    <property type="protein sequence ID" value="MBP3983101.1"/>
    <property type="molecule type" value="Genomic_DNA"/>
</dbReference>
<evidence type="ECO:0000313" key="5">
    <source>
        <dbReference type="EMBL" id="MBP3983101.1"/>
    </source>
</evidence>
<dbReference type="AlphaFoldDB" id="A0A941ARQ4"/>
<dbReference type="PANTHER" id="PTHR43133">
    <property type="entry name" value="RNA POLYMERASE ECF-TYPE SIGMA FACTO"/>
    <property type="match status" value="1"/>
</dbReference>
<accession>A0A941ARQ4</accession>
<dbReference type="InterPro" id="IPR007627">
    <property type="entry name" value="RNA_pol_sigma70_r2"/>
</dbReference>
<keyword evidence="1" id="KW-0805">Transcription regulation</keyword>
<evidence type="ECO:0000256" key="2">
    <source>
        <dbReference type="ARBA" id="ARBA00023082"/>
    </source>
</evidence>
<name>A0A941ARQ4_9GAMM</name>
<dbReference type="PANTHER" id="PTHR43133:SF51">
    <property type="entry name" value="RNA POLYMERASE SIGMA FACTOR"/>
    <property type="match status" value="1"/>
</dbReference>
<evidence type="ECO:0000259" key="4">
    <source>
        <dbReference type="Pfam" id="PF04542"/>
    </source>
</evidence>
<dbReference type="Gene3D" id="1.10.1740.10">
    <property type="match status" value="1"/>
</dbReference>
<organism evidence="5 6">
    <name type="scientific">Pseudoxanthomonas helianthi</name>
    <dbReference type="NCBI Taxonomy" id="1453541"/>
    <lineage>
        <taxon>Bacteria</taxon>
        <taxon>Pseudomonadati</taxon>
        <taxon>Pseudomonadota</taxon>
        <taxon>Gammaproteobacteria</taxon>
        <taxon>Lysobacterales</taxon>
        <taxon>Lysobacteraceae</taxon>
        <taxon>Pseudoxanthomonas</taxon>
    </lineage>
</organism>
<dbReference type="GO" id="GO:0006352">
    <property type="term" value="P:DNA-templated transcription initiation"/>
    <property type="evidence" value="ECO:0007669"/>
    <property type="project" value="InterPro"/>
</dbReference>
<dbReference type="RefSeq" id="WP_210534967.1">
    <property type="nucleotide sequence ID" value="NZ_JAGKTC010000001.1"/>
</dbReference>
<keyword evidence="2" id="KW-0731">Sigma factor</keyword>
<reference evidence="5" key="1">
    <citation type="journal article" date="2016" name="Int. J. Syst. Evol. Microbiol.">
        <title>Pseudoxanthomonas helianthi sp. nov., isolated from roots of Jerusalem artichoke (Helianthus tuberosus).</title>
        <authorList>
            <person name="Kittiwongwattana C."/>
            <person name="Thawai C."/>
        </authorList>
    </citation>
    <scope>NUCLEOTIDE SEQUENCE</scope>
    <source>
        <strain evidence="5">110414</strain>
    </source>
</reference>
<dbReference type="InterPro" id="IPR039425">
    <property type="entry name" value="RNA_pol_sigma-70-like"/>
</dbReference>
<protein>
    <submittedName>
        <fullName evidence="5">Sigma-70 family RNA polymerase sigma factor</fullName>
    </submittedName>
</protein>
<dbReference type="GO" id="GO:0016987">
    <property type="term" value="F:sigma factor activity"/>
    <property type="evidence" value="ECO:0007669"/>
    <property type="project" value="UniProtKB-KW"/>
</dbReference>
<comment type="caution">
    <text evidence="5">The sequence shown here is derived from an EMBL/GenBank/DDBJ whole genome shotgun (WGS) entry which is preliminary data.</text>
</comment>
<feature type="domain" description="RNA polymerase sigma-70 region 2" evidence="4">
    <location>
        <begin position="75"/>
        <end position="139"/>
    </location>
</feature>
<evidence type="ECO:0000256" key="1">
    <source>
        <dbReference type="ARBA" id="ARBA00023015"/>
    </source>
</evidence>
<dbReference type="InterPro" id="IPR013325">
    <property type="entry name" value="RNA_pol_sigma_r2"/>
</dbReference>
<sequence>MTVTDNLFRRRIFDLYLTAPGPALRYFAQEEPGARDASQHGGRRRMSGFQDTRWSLIAAAREQPQRARQALEQLCRAYRPPVLAYLRRSGMAGNDAEDLTQAFFVHFLERGWYADADPQRGRFRSLLLTALRRFVVDQRLHESARKRSAPLVGDDALDRIADEDETPDAAFTRAWLGTVIGHAMNRLQDEWIGTGKREQFEQLAPLLEHADPHELQALAVATGMRSNTLAVQVHRMRQRLRELVRLELLQTVGSHEALEQELAELRGVALPSQ</sequence>
<dbReference type="Proteomes" id="UP000673447">
    <property type="component" value="Unassembled WGS sequence"/>
</dbReference>
<keyword evidence="3" id="KW-0804">Transcription</keyword>
<dbReference type="Pfam" id="PF04542">
    <property type="entry name" value="Sigma70_r2"/>
    <property type="match status" value="1"/>
</dbReference>
<reference evidence="5" key="2">
    <citation type="submission" date="2021-03" db="EMBL/GenBank/DDBJ databases">
        <authorList>
            <person name="Cao W."/>
        </authorList>
    </citation>
    <scope>NUCLEOTIDE SEQUENCE</scope>
    <source>
        <strain evidence="5">110414</strain>
    </source>
</reference>
<dbReference type="SUPFAM" id="SSF88946">
    <property type="entry name" value="Sigma2 domain of RNA polymerase sigma factors"/>
    <property type="match status" value="1"/>
</dbReference>